<dbReference type="WBParaSite" id="PSAMB.scaffold1047size52062.g10655.t1">
    <property type="protein sequence ID" value="PSAMB.scaffold1047size52062.g10655.t1"/>
    <property type="gene ID" value="PSAMB.scaffold1047size52062.g10655"/>
</dbReference>
<dbReference type="Proteomes" id="UP000887566">
    <property type="component" value="Unplaced"/>
</dbReference>
<organism evidence="1 2">
    <name type="scientific">Plectus sambesii</name>
    <dbReference type="NCBI Taxonomy" id="2011161"/>
    <lineage>
        <taxon>Eukaryota</taxon>
        <taxon>Metazoa</taxon>
        <taxon>Ecdysozoa</taxon>
        <taxon>Nematoda</taxon>
        <taxon>Chromadorea</taxon>
        <taxon>Plectida</taxon>
        <taxon>Plectina</taxon>
        <taxon>Plectoidea</taxon>
        <taxon>Plectidae</taxon>
        <taxon>Plectus</taxon>
    </lineage>
</organism>
<reference evidence="2" key="1">
    <citation type="submission" date="2022-11" db="UniProtKB">
        <authorList>
            <consortium name="WormBaseParasite"/>
        </authorList>
    </citation>
    <scope>IDENTIFICATION</scope>
</reference>
<evidence type="ECO:0000313" key="2">
    <source>
        <dbReference type="WBParaSite" id="PSAMB.scaffold1047size52062.g10655.t1"/>
    </source>
</evidence>
<accession>A0A914UIV5</accession>
<name>A0A914UIV5_9BILA</name>
<protein>
    <submittedName>
        <fullName evidence="2">Uncharacterized protein</fullName>
    </submittedName>
</protein>
<evidence type="ECO:0000313" key="1">
    <source>
        <dbReference type="Proteomes" id="UP000887566"/>
    </source>
</evidence>
<proteinExistence type="predicted"/>
<dbReference type="AlphaFoldDB" id="A0A914UIV5"/>
<sequence>MPPAFPSPPSHRLSLFAQRLRRVPPRRLLQQHEASFFGPPLCRRSFGYLRLVRCRSTKRIRPRPVSSFAPAQNPIVNQCYLVSRLVCRRDTIASPYSNIVAAILQLRLPWGIDGG</sequence>
<keyword evidence="1" id="KW-1185">Reference proteome</keyword>